<accession>A0ABR1I252</accession>
<sequence length="96" mass="10854">MAPAVTLPVFTVRLWDKAFHLLNPDLQKGLDPTRTSKHDVLAAVLAEVEAKRDLSLRKRWKWTKSNGDVVIVRDVLEKIVWAGSTSEEPSLRSSFN</sequence>
<gene>
    <name evidence="1" type="ORF">QQZ08_006103</name>
</gene>
<protein>
    <submittedName>
        <fullName evidence="1">Uncharacterized protein</fullName>
    </submittedName>
</protein>
<reference evidence="1 2" key="1">
    <citation type="journal article" date="2025" name="Microbiol. Resour. Announc.">
        <title>Draft genome sequences for Neonectria magnoliae and Neonectria punicea, canker pathogens of Liriodendron tulipifera and Acer saccharum in West Virginia.</title>
        <authorList>
            <person name="Petronek H.M."/>
            <person name="Kasson M.T."/>
            <person name="Metheny A.M."/>
            <person name="Stauder C.M."/>
            <person name="Lovett B."/>
            <person name="Lynch S.C."/>
            <person name="Garnas J.R."/>
            <person name="Kasson L.R."/>
            <person name="Stajich J.E."/>
        </authorList>
    </citation>
    <scope>NUCLEOTIDE SEQUENCE [LARGE SCALE GENOMIC DNA]</scope>
    <source>
        <strain evidence="1 2">NRRL 64651</strain>
    </source>
</reference>
<comment type="caution">
    <text evidence="1">The sequence shown here is derived from an EMBL/GenBank/DDBJ whole genome shotgun (WGS) entry which is preliminary data.</text>
</comment>
<name>A0ABR1I252_9HYPO</name>
<keyword evidence="2" id="KW-1185">Reference proteome</keyword>
<proteinExistence type="predicted"/>
<evidence type="ECO:0000313" key="2">
    <source>
        <dbReference type="Proteomes" id="UP001498421"/>
    </source>
</evidence>
<evidence type="ECO:0000313" key="1">
    <source>
        <dbReference type="EMBL" id="KAK7427334.1"/>
    </source>
</evidence>
<organism evidence="1 2">
    <name type="scientific">Neonectria magnoliae</name>
    <dbReference type="NCBI Taxonomy" id="2732573"/>
    <lineage>
        <taxon>Eukaryota</taxon>
        <taxon>Fungi</taxon>
        <taxon>Dikarya</taxon>
        <taxon>Ascomycota</taxon>
        <taxon>Pezizomycotina</taxon>
        <taxon>Sordariomycetes</taxon>
        <taxon>Hypocreomycetidae</taxon>
        <taxon>Hypocreales</taxon>
        <taxon>Nectriaceae</taxon>
        <taxon>Neonectria</taxon>
    </lineage>
</organism>
<dbReference type="EMBL" id="JAZAVK010000054">
    <property type="protein sequence ID" value="KAK7427334.1"/>
    <property type="molecule type" value="Genomic_DNA"/>
</dbReference>
<dbReference type="Proteomes" id="UP001498421">
    <property type="component" value="Unassembled WGS sequence"/>
</dbReference>